<dbReference type="GO" id="GO:0004984">
    <property type="term" value="F:olfactory receptor activity"/>
    <property type="evidence" value="ECO:0007669"/>
    <property type="project" value="TreeGrafter"/>
</dbReference>
<comment type="similarity">
    <text evidence="5">Belongs to the G-protein coupled receptor 1 family.</text>
</comment>
<evidence type="ECO:0000256" key="4">
    <source>
        <dbReference type="ARBA" id="ARBA00023136"/>
    </source>
</evidence>
<dbReference type="STRING" id="623744.A0A553R3A8"/>
<evidence type="ECO:0000256" key="5">
    <source>
        <dbReference type="RuleBase" id="RU000688"/>
    </source>
</evidence>
<dbReference type="AlphaFoldDB" id="A0A553R3A8"/>
<gene>
    <name evidence="9" type="ORF">DNTS_024267</name>
</gene>
<evidence type="ECO:0000256" key="2">
    <source>
        <dbReference type="ARBA" id="ARBA00022692"/>
    </source>
</evidence>
<feature type="transmembrane region" description="Helical" evidence="6">
    <location>
        <begin position="276"/>
        <end position="295"/>
    </location>
</feature>
<dbReference type="GO" id="GO:0016020">
    <property type="term" value="C:membrane"/>
    <property type="evidence" value="ECO:0007669"/>
    <property type="project" value="UniProtKB-SubCell"/>
</dbReference>
<feature type="domain" description="G-protein coupled receptors family 1 profile" evidence="8">
    <location>
        <begin position="72"/>
        <end position="335"/>
    </location>
</feature>
<sequence>MRFPRSLRLVLLCAAAACACAPPSLDALNITSESLQLMERGRCLFKSILPSDTVVRVLLFIYVVMTIISLVVNVLTLFSLGSSQDFSWEPRFTLLKNLIVSDVLLVVTQGPTVAHCLLQRTTLPYGVWCITQFFINTVCVFCTVFTITCMALERYIYVCLAIYYISILTKKRLYFMVGFTWSISVLFSTVTIILLSSAHESSLMGTPTTGLLCEPDTLEAHLGFPRGVAVFRKVIGLLVTLLCVVCYSFSYLLMYQKARNAVQPFHEVNKRARTTVMFYCSMLLLQLLPIFLKIASDTLSELQARDPGSWPVAGVIHIMFLVTLQLPPCINPIVYGLRNREVRAALPKLLSRRSINSSFPVAANLQKELLEDFGQLFKVQSEESHEISPGALRPPLLPLAHEDWNPFRTLPYKKNLVTELDTFEWAEAGVLPFLVDEEKFLRFLAFAFSVLVMVGLRFFLRFVLLCAAAACACAPPSLDALNITSESLQLMERGRCLFQSILPSDTVVRVLLCIYVVMTIISLVVNVLTLFSLGSSEDFSWEPRFTLLKNLIVSDVLLVVTQGPTVAHCLLQRTTLPYGVWCITQFFINTVCVFCTVFTITCMALERYIYVCLAIYYISILTKKRLYFMVGFMWSISLCFSAVITSLLSSGHESSLMGTPTTGLLCEPDTLEAHLGFPRAAILFRKVIGLLVTLLCVVCYSFSYLLMYQKARNAVQPFHEVNKRARTTVMFYCSMLLLQLLPIFLKIASDALSELQARDPGSWPVAGVIHIMFLVTLQLPPCINPLVYGLRNREVRAALPRLLSRMRANRG</sequence>
<organism evidence="9 10">
    <name type="scientific">Danionella cerebrum</name>
    <dbReference type="NCBI Taxonomy" id="2873325"/>
    <lineage>
        <taxon>Eukaryota</taxon>
        <taxon>Metazoa</taxon>
        <taxon>Chordata</taxon>
        <taxon>Craniata</taxon>
        <taxon>Vertebrata</taxon>
        <taxon>Euteleostomi</taxon>
        <taxon>Actinopterygii</taxon>
        <taxon>Neopterygii</taxon>
        <taxon>Teleostei</taxon>
        <taxon>Ostariophysi</taxon>
        <taxon>Cypriniformes</taxon>
        <taxon>Danionidae</taxon>
        <taxon>Danioninae</taxon>
        <taxon>Danionella</taxon>
    </lineage>
</organism>
<accession>A0A553R3A8</accession>
<keyword evidence="5" id="KW-0297">G-protein coupled receptor</keyword>
<dbReference type="Gene3D" id="1.20.1070.10">
    <property type="entry name" value="Rhodopsin 7-helix transmembrane proteins"/>
    <property type="match status" value="2"/>
</dbReference>
<dbReference type="InterPro" id="IPR000276">
    <property type="entry name" value="GPCR_Rhodpsn"/>
</dbReference>
<dbReference type="PRINTS" id="PR00237">
    <property type="entry name" value="GPCRRHODOPSN"/>
</dbReference>
<feature type="transmembrane region" description="Helical" evidence="6">
    <location>
        <begin position="173"/>
        <end position="195"/>
    </location>
</feature>
<evidence type="ECO:0000256" key="6">
    <source>
        <dbReference type="SAM" id="Phobius"/>
    </source>
</evidence>
<feature type="transmembrane region" description="Helical" evidence="6">
    <location>
        <begin position="768"/>
        <end position="790"/>
    </location>
</feature>
<dbReference type="PANTHER" id="PTHR26451:SF905">
    <property type="entry name" value="OLFACTORY RECEPTOR 2G3-LIKE"/>
    <property type="match status" value="1"/>
</dbReference>
<keyword evidence="7" id="KW-0732">Signal</keyword>
<dbReference type="InterPro" id="IPR052921">
    <property type="entry name" value="GPCR1_Superfamily_Member"/>
</dbReference>
<evidence type="ECO:0000313" key="9">
    <source>
        <dbReference type="EMBL" id="TRY96653.1"/>
    </source>
</evidence>
<feature type="transmembrane region" description="Helical" evidence="6">
    <location>
        <begin position="59"/>
        <end position="80"/>
    </location>
</feature>
<dbReference type="SUPFAM" id="SSF81321">
    <property type="entry name" value="Family A G protein-coupled receptor-like"/>
    <property type="match status" value="2"/>
</dbReference>
<dbReference type="PROSITE" id="PS50262">
    <property type="entry name" value="G_PROTEIN_RECEP_F1_2"/>
    <property type="match status" value="2"/>
</dbReference>
<feature type="transmembrane region" description="Helical" evidence="6">
    <location>
        <begin position="315"/>
        <end position="337"/>
    </location>
</feature>
<evidence type="ECO:0000259" key="8">
    <source>
        <dbReference type="PROSITE" id="PS50262"/>
    </source>
</evidence>
<feature type="chain" id="PRO_5021879857" description="G-protein coupled receptors family 1 profile domain-containing protein" evidence="7">
    <location>
        <begin position="28"/>
        <end position="811"/>
    </location>
</feature>
<evidence type="ECO:0000313" key="10">
    <source>
        <dbReference type="Proteomes" id="UP000316079"/>
    </source>
</evidence>
<dbReference type="GO" id="GO:0005549">
    <property type="term" value="F:odorant binding"/>
    <property type="evidence" value="ECO:0007669"/>
    <property type="project" value="TreeGrafter"/>
</dbReference>
<name>A0A553R3A8_9TELE</name>
<feature type="transmembrane region" description="Helical" evidence="6">
    <location>
        <begin position="234"/>
        <end position="255"/>
    </location>
</feature>
<dbReference type="OrthoDB" id="10011551at2759"/>
<evidence type="ECO:0000256" key="1">
    <source>
        <dbReference type="ARBA" id="ARBA00004370"/>
    </source>
</evidence>
<dbReference type="EMBL" id="SRMA01025274">
    <property type="protein sequence ID" value="TRY96653.1"/>
    <property type="molecule type" value="Genomic_DNA"/>
</dbReference>
<keyword evidence="5" id="KW-0675">Receptor</keyword>
<feature type="transmembrane region" description="Helical" evidence="6">
    <location>
        <begin position="578"/>
        <end position="605"/>
    </location>
</feature>
<feature type="transmembrane region" description="Helical" evidence="6">
    <location>
        <begin position="687"/>
        <end position="708"/>
    </location>
</feature>
<feature type="transmembrane region" description="Helical" evidence="6">
    <location>
        <begin position="626"/>
        <end position="648"/>
    </location>
</feature>
<keyword evidence="4 6" id="KW-0472">Membrane</keyword>
<dbReference type="PROSITE" id="PS00237">
    <property type="entry name" value="G_PROTEIN_RECEP_F1_1"/>
    <property type="match status" value="2"/>
</dbReference>
<feature type="signal peptide" evidence="7">
    <location>
        <begin position="1"/>
        <end position="27"/>
    </location>
</feature>
<reference evidence="9 10" key="1">
    <citation type="journal article" date="2019" name="Sci. Data">
        <title>Hybrid genome assembly and annotation of Danionella translucida.</title>
        <authorList>
            <person name="Kadobianskyi M."/>
            <person name="Schulze L."/>
            <person name="Schuelke M."/>
            <person name="Judkewitz B."/>
        </authorList>
    </citation>
    <scope>NUCLEOTIDE SEQUENCE [LARGE SCALE GENOMIC DNA]</scope>
    <source>
        <strain evidence="9 10">Bolton</strain>
    </source>
</reference>
<dbReference type="PROSITE" id="PS51257">
    <property type="entry name" value="PROKAR_LIPOPROTEIN"/>
    <property type="match status" value="1"/>
</dbReference>
<feature type="domain" description="G-protein coupled receptors family 1 profile" evidence="8">
    <location>
        <begin position="525"/>
        <end position="788"/>
    </location>
</feature>
<dbReference type="InterPro" id="IPR017452">
    <property type="entry name" value="GPCR_Rhodpsn_7TM"/>
</dbReference>
<keyword evidence="3 6" id="KW-1133">Transmembrane helix</keyword>
<comment type="caution">
    <text evidence="9">The sequence shown here is derived from an EMBL/GenBank/DDBJ whole genome shotgun (WGS) entry which is preliminary data.</text>
</comment>
<dbReference type="Proteomes" id="UP000316079">
    <property type="component" value="Unassembled WGS sequence"/>
</dbReference>
<dbReference type="CDD" id="cd00637">
    <property type="entry name" value="7tm_classA_rhodopsin-like"/>
    <property type="match status" value="2"/>
</dbReference>
<feature type="transmembrane region" description="Helical" evidence="6">
    <location>
        <begin position="729"/>
        <end position="748"/>
    </location>
</feature>
<feature type="transmembrane region" description="Helical" evidence="6">
    <location>
        <begin position="125"/>
        <end position="152"/>
    </location>
</feature>
<keyword evidence="5" id="KW-0807">Transducer</keyword>
<feature type="transmembrane region" description="Helical" evidence="6">
    <location>
        <begin position="545"/>
        <end position="566"/>
    </location>
</feature>
<evidence type="ECO:0000256" key="7">
    <source>
        <dbReference type="SAM" id="SignalP"/>
    </source>
</evidence>
<feature type="transmembrane region" description="Helical" evidence="6">
    <location>
        <begin position="507"/>
        <end position="533"/>
    </location>
</feature>
<dbReference type="Pfam" id="PF00001">
    <property type="entry name" value="7tm_1"/>
    <property type="match status" value="2"/>
</dbReference>
<keyword evidence="10" id="KW-1185">Reference proteome</keyword>
<dbReference type="PANTHER" id="PTHR26451">
    <property type="entry name" value="G_PROTEIN_RECEP_F1_2 DOMAIN-CONTAINING PROTEIN"/>
    <property type="match status" value="1"/>
</dbReference>
<proteinExistence type="inferred from homology"/>
<keyword evidence="2 5" id="KW-0812">Transmembrane</keyword>
<comment type="subcellular location">
    <subcellularLocation>
        <location evidence="1">Membrane</location>
    </subcellularLocation>
</comment>
<protein>
    <recommendedName>
        <fullName evidence="8">G-protein coupled receptors family 1 profile domain-containing protein</fullName>
    </recommendedName>
</protein>
<feature type="transmembrane region" description="Helical" evidence="6">
    <location>
        <begin position="440"/>
        <end position="460"/>
    </location>
</feature>
<dbReference type="GO" id="GO:0004930">
    <property type="term" value="F:G protein-coupled receptor activity"/>
    <property type="evidence" value="ECO:0007669"/>
    <property type="project" value="UniProtKB-KW"/>
</dbReference>
<evidence type="ECO:0000256" key="3">
    <source>
        <dbReference type="ARBA" id="ARBA00022989"/>
    </source>
</evidence>